<dbReference type="InterPro" id="IPR014825">
    <property type="entry name" value="DNA_alkylation"/>
</dbReference>
<dbReference type="STRING" id="1703779.AMJ83_08930"/>
<comment type="caution">
    <text evidence="1">The sequence shown here is derived from an EMBL/GenBank/DDBJ whole genome shotgun (WGS) entry which is preliminary data.</text>
</comment>
<evidence type="ECO:0008006" key="3">
    <source>
        <dbReference type="Google" id="ProtNLM"/>
    </source>
</evidence>
<dbReference type="InterPro" id="IPR016024">
    <property type="entry name" value="ARM-type_fold"/>
</dbReference>
<evidence type="ECO:0000313" key="1">
    <source>
        <dbReference type="EMBL" id="KPK62990.1"/>
    </source>
</evidence>
<dbReference type="SUPFAM" id="SSF48371">
    <property type="entry name" value="ARM repeat"/>
    <property type="match status" value="1"/>
</dbReference>
<dbReference type="CDD" id="cd06561">
    <property type="entry name" value="AlkD_like"/>
    <property type="match status" value="1"/>
</dbReference>
<gene>
    <name evidence="1" type="ORF">AMJ83_08930</name>
</gene>
<protein>
    <recommendedName>
        <fullName evidence="3">DNA alkylation repair protein</fullName>
    </recommendedName>
</protein>
<dbReference type="Proteomes" id="UP000051373">
    <property type="component" value="Unassembled WGS sequence"/>
</dbReference>
<dbReference type="PANTHER" id="PTHR34070:SF1">
    <property type="entry name" value="DNA ALKYLATION REPAIR PROTEIN"/>
    <property type="match status" value="1"/>
</dbReference>
<evidence type="ECO:0000313" key="2">
    <source>
        <dbReference type="Proteomes" id="UP000051373"/>
    </source>
</evidence>
<dbReference type="EMBL" id="LJUJ01000021">
    <property type="protein sequence ID" value="KPK62990.1"/>
    <property type="molecule type" value="Genomic_DNA"/>
</dbReference>
<accession>A0A0S8FR23</accession>
<name>A0A0S8FR23_UNCW3</name>
<reference evidence="1 2" key="1">
    <citation type="journal article" date="2015" name="Microbiome">
        <title>Genomic resolution of linkages in carbon, nitrogen, and sulfur cycling among widespread estuary sediment bacteria.</title>
        <authorList>
            <person name="Baker B.J."/>
            <person name="Lazar C.S."/>
            <person name="Teske A.P."/>
            <person name="Dick G.J."/>
        </authorList>
    </citation>
    <scope>NUCLEOTIDE SEQUENCE [LARGE SCALE GENOMIC DNA]</scope>
    <source>
        <strain evidence="1">SM23_42</strain>
    </source>
</reference>
<proteinExistence type="predicted"/>
<dbReference type="Gene3D" id="1.25.10.90">
    <property type="match status" value="1"/>
</dbReference>
<sequence length="241" mass="28539">MRDNEKDFDGIHKAIVRELRQHIEPEYRKGAQKYIKEGIVLLGVRLNVVRRISAVYFRKIKASGRGVIFSICADLLMSEYAEEKTVAFDWAYRLRKQYKPEDFKIFESWLKAYVSNWGLCDDLCRHAFGAFVDQFPQFLRDVTKWTESENRWLRRGAAVIMIYSLRKGKHLDVAIRIADALMLDDDYLVQNGYGWMLKDASILFPEKVFGYVMRNKKKMPRRALRYAIERFTTQQRREAMA</sequence>
<organism evidence="1 2">
    <name type="scientific">candidate division WOR_3 bacterium SM23_42</name>
    <dbReference type="NCBI Taxonomy" id="1703779"/>
    <lineage>
        <taxon>Bacteria</taxon>
        <taxon>Bacteria division WOR-3</taxon>
    </lineage>
</organism>
<dbReference type="PATRIC" id="fig|1703779.3.peg.748"/>
<dbReference type="Pfam" id="PF08713">
    <property type="entry name" value="DNA_alkylation"/>
    <property type="match status" value="1"/>
</dbReference>
<dbReference type="AlphaFoldDB" id="A0A0S8FR23"/>
<dbReference type="PANTHER" id="PTHR34070">
    <property type="entry name" value="ARMADILLO-TYPE FOLD"/>
    <property type="match status" value="1"/>
</dbReference>